<protein>
    <submittedName>
        <fullName evidence="5">Peptidase s41 family protein</fullName>
    </submittedName>
</protein>
<keyword evidence="2" id="KW-0812">Transmembrane</keyword>
<proteinExistence type="predicted"/>
<dbReference type="OrthoDB" id="27214at2759"/>
<evidence type="ECO:0000256" key="1">
    <source>
        <dbReference type="SAM" id="MobiDB-lite"/>
    </source>
</evidence>
<organism evidence="5 6">
    <name type="scientific">Anaeramoeba ignava</name>
    <name type="common">Anaerobic marine amoeba</name>
    <dbReference type="NCBI Taxonomy" id="1746090"/>
    <lineage>
        <taxon>Eukaryota</taxon>
        <taxon>Metamonada</taxon>
        <taxon>Anaeramoebidae</taxon>
        <taxon>Anaeramoeba</taxon>
    </lineage>
</organism>
<dbReference type="CDD" id="cd12087">
    <property type="entry name" value="TM_EGFR-like"/>
    <property type="match status" value="1"/>
</dbReference>
<keyword evidence="2" id="KW-1133">Transmembrane helix</keyword>
<reference evidence="5" key="1">
    <citation type="submission" date="2022-10" db="EMBL/GenBank/DDBJ databases">
        <title>Novel sulphate-reducing endosymbionts in the free-living metamonad Anaeramoeba.</title>
        <authorList>
            <person name="Jerlstrom-Hultqvist J."/>
            <person name="Cepicka I."/>
            <person name="Gallot-Lavallee L."/>
            <person name="Salas-Leiva D."/>
            <person name="Curtis B.A."/>
            <person name="Zahonova K."/>
            <person name="Pipaliya S."/>
            <person name="Dacks J."/>
            <person name="Roger A.J."/>
        </authorList>
    </citation>
    <scope>NUCLEOTIDE SEQUENCE</scope>
    <source>
        <strain evidence="5">BMAN</strain>
    </source>
</reference>
<dbReference type="InterPro" id="IPR005151">
    <property type="entry name" value="Tail-specific_protease"/>
</dbReference>
<evidence type="ECO:0000256" key="3">
    <source>
        <dbReference type="SAM" id="SignalP"/>
    </source>
</evidence>
<feature type="region of interest" description="Disordered" evidence="1">
    <location>
        <begin position="749"/>
        <end position="779"/>
    </location>
</feature>
<dbReference type="PANTHER" id="PTHR37049:SF4">
    <property type="entry name" value="RHODANESE DOMAIN-CONTAINING PROTEIN"/>
    <property type="match status" value="1"/>
</dbReference>
<dbReference type="InterPro" id="IPR029045">
    <property type="entry name" value="ClpP/crotonase-like_dom_sf"/>
</dbReference>
<dbReference type="GO" id="GO:0008236">
    <property type="term" value="F:serine-type peptidase activity"/>
    <property type="evidence" value="ECO:0007669"/>
    <property type="project" value="InterPro"/>
</dbReference>
<keyword evidence="2" id="KW-0472">Membrane</keyword>
<dbReference type="Gene3D" id="3.90.226.10">
    <property type="entry name" value="2-enoyl-CoA Hydratase, Chain A, domain 1"/>
    <property type="match status" value="1"/>
</dbReference>
<feature type="domain" description="Tail specific protease" evidence="4">
    <location>
        <begin position="376"/>
        <end position="435"/>
    </location>
</feature>
<dbReference type="GO" id="GO:0006508">
    <property type="term" value="P:proteolysis"/>
    <property type="evidence" value="ECO:0007669"/>
    <property type="project" value="InterPro"/>
</dbReference>
<name>A0A9Q0LKE2_ANAIG</name>
<dbReference type="Proteomes" id="UP001149090">
    <property type="component" value="Unassembled WGS sequence"/>
</dbReference>
<feature type="transmembrane region" description="Helical" evidence="2">
    <location>
        <begin position="688"/>
        <end position="710"/>
    </location>
</feature>
<feature type="compositionally biased region" description="Polar residues" evidence="1">
    <location>
        <begin position="760"/>
        <end position="772"/>
    </location>
</feature>
<feature type="signal peptide" evidence="3">
    <location>
        <begin position="1"/>
        <end position="22"/>
    </location>
</feature>
<keyword evidence="6" id="KW-1185">Reference proteome</keyword>
<evidence type="ECO:0000313" key="6">
    <source>
        <dbReference type="Proteomes" id="UP001149090"/>
    </source>
</evidence>
<dbReference type="Pfam" id="PF03572">
    <property type="entry name" value="Peptidase_S41"/>
    <property type="match status" value="1"/>
</dbReference>
<dbReference type="PANTHER" id="PTHR37049">
    <property type="entry name" value="PEPTIDASE S41 FAMILY PROTEIN"/>
    <property type="match status" value="1"/>
</dbReference>
<dbReference type="SUPFAM" id="SSF52096">
    <property type="entry name" value="ClpP/crotonase"/>
    <property type="match status" value="1"/>
</dbReference>
<dbReference type="EMBL" id="JAPDFW010000080">
    <property type="protein sequence ID" value="KAJ5072755.1"/>
    <property type="molecule type" value="Genomic_DNA"/>
</dbReference>
<evidence type="ECO:0000259" key="4">
    <source>
        <dbReference type="Pfam" id="PF03572"/>
    </source>
</evidence>
<accession>A0A9Q0LKE2</accession>
<sequence length="779" mass="89753">MKNRQLILIIILIIISIFKIKTKEEATEKTKTTARDPCIITSTVLYPFDQFKECIYSVMNNPVTQKEILESLSEYLQLYVFQDIVLNSTTSLTTIEVNITDEIEKIKQENITFDFDLHQKINDFMTRLYDAHTQYYKPYCYSEITFLFPFELMAVVNSSSKENAQENPLVFINSVFSNSTQFATDYNSVTGINPINFIGKQVQEIEGTDAWEYLVQNSDSVYSSKDPSARLNEYLSFDFSMHFLQTLPVPEKSNRTLRIDGNLIDIPFVGYNYLDFSSTDEFISACINGSLTNTQDLNENHKKYSIFQKQQQKNQNPKLKNPILKKKQKIEQLKKQFPKEKQDQKQKTNGAEIQTIFSVNNEVGLSTLILNNQVQAGILHIISFAPQNENAFKANIEKSIEYLESNEIGNLIIDLRSNSGGYIPLGYETFHFLFNDSKPPLYGNYDFIHSYLNDEMFEKCSKNQDCVNSQDNTYSPKSWWNPQEQQYQDISWYSPGVVLERGNVFSNYSNFIHDIADLSWINNFKFFDKNHTSILSDGLCGSTCAVFAEKIHSANLAQTFSVGGLPGMDMGFYSFPGGEIYDSDEIDYLIYFFFPDFGITINNMPLLFTSDQSVSFTYREIYPFFGSQQDIPLEFIFNPSDHRILIWDFSNSNDLEIFSQVLQYMPTPTPKPTPSPQSSKPENSKVPLIVGTSVSFFVVIVALFVGFFIYRRKKRIHTHFHFQDEISFSFSDDQAEISDLSQIEQISDHFVNNDDDKQKSSLLNPDQGNEVQNDQKNKN</sequence>
<feature type="chain" id="PRO_5040138406" evidence="3">
    <location>
        <begin position="23"/>
        <end position="779"/>
    </location>
</feature>
<dbReference type="AlphaFoldDB" id="A0A9Q0LKE2"/>
<evidence type="ECO:0000256" key="2">
    <source>
        <dbReference type="SAM" id="Phobius"/>
    </source>
</evidence>
<dbReference type="InterPro" id="IPR052766">
    <property type="entry name" value="S41A_metabolite_peptidase"/>
</dbReference>
<dbReference type="OMA" id="YISESYT"/>
<comment type="caution">
    <text evidence="5">The sequence shown here is derived from an EMBL/GenBank/DDBJ whole genome shotgun (WGS) entry which is preliminary data.</text>
</comment>
<evidence type="ECO:0000313" key="5">
    <source>
        <dbReference type="EMBL" id="KAJ5072755.1"/>
    </source>
</evidence>
<gene>
    <name evidence="5" type="ORF">M0811_09452</name>
</gene>
<keyword evidence="3" id="KW-0732">Signal</keyword>